<evidence type="ECO:0000256" key="11">
    <source>
        <dbReference type="SAM" id="MobiDB-lite"/>
    </source>
</evidence>
<keyword evidence="9" id="KW-0539">Nucleus</keyword>
<dbReference type="GO" id="GO:0035267">
    <property type="term" value="C:NuA4 histone acetyltransferase complex"/>
    <property type="evidence" value="ECO:0000318"/>
    <property type="project" value="GO_Central"/>
</dbReference>
<dbReference type="STRING" id="6412.T1G9U3"/>
<evidence type="ECO:0000313" key="13">
    <source>
        <dbReference type="EMBL" id="ESO04176.1"/>
    </source>
</evidence>
<dbReference type="FunFam" id="1.10.274.30:FF:000001">
    <property type="entry name" value="Mortality factor 4-like protein 1"/>
    <property type="match status" value="1"/>
</dbReference>
<dbReference type="CTD" id="20217839"/>
<reference evidence="15" key="1">
    <citation type="submission" date="2012-12" db="EMBL/GenBank/DDBJ databases">
        <authorList>
            <person name="Hellsten U."/>
            <person name="Grimwood J."/>
            <person name="Chapman J.A."/>
            <person name="Shapiro H."/>
            <person name="Aerts A."/>
            <person name="Otillar R.P."/>
            <person name="Terry A.Y."/>
            <person name="Boore J.L."/>
            <person name="Simakov O."/>
            <person name="Marletaz F."/>
            <person name="Cho S.-J."/>
            <person name="Edsinger-Gonzales E."/>
            <person name="Havlak P."/>
            <person name="Kuo D.-H."/>
            <person name="Larsson T."/>
            <person name="Lv J."/>
            <person name="Arendt D."/>
            <person name="Savage R."/>
            <person name="Osoegawa K."/>
            <person name="de Jong P."/>
            <person name="Lindberg D.R."/>
            <person name="Seaver E.C."/>
            <person name="Weisblat D.A."/>
            <person name="Putnam N.H."/>
            <person name="Grigoriev I.V."/>
            <person name="Rokhsar D.S."/>
        </authorList>
    </citation>
    <scope>NUCLEOTIDE SEQUENCE</scope>
</reference>
<evidence type="ECO:0000256" key="5">
    <source>
        <dbReference type="ARBA" id="ARBA00023015"/>
    </source>
</evidence>
<keyword evidence="3" id="KW-0156">Chromatin regulator</keyword>
<evidence type="ECO:0000256" key="2">
    <source>
        <dbReference type="ARBA" id="ARBA00022763"/>
    </source>
</evidence>
<evidence type="ECO:0000256" key="6">
    <source>
        <dbReference type="ARBA" id="ARBA00023163"/>
    </source>
</evidence>
<keyword evidence="15" id="KW-1185">Reference proteome</keyword>
<evidence type="ECO:0000256" key="8">
    <source>
        <dbReference type="ARBA" id="ARBA00023204"/>
    </source>
</evidence>
<dbReference type="GO" id="GO:0006355">
    <property type="term" value="P:regulation of DNA-templated transcription"/>
    <property type="evidence" value="ECO:0007669"/>
    <property type="project" value="InterPro"/>
</dbReference>
<feature type="compositionally biased region" description="Low complexity" evidence="11">
    <location>
        <begin position="104"/>
        <end position="117"/>
    </location>
</feature>
<dbReference type="InterPro" id="IPR038217">
    <property type="entry name" value="MRG_C_sf"/>
</dbReference>
<evidence type="ECO:0000256" key="10">
    <source>
        <dbReference type="ARBA" id="ARBA00071326"/>
    </source>
</evidence>
<dbReference type="RefSeq" id="XP_009017445.1">
    <property type="nucleotide sequence ID" value="XM_009019197.1"/>
</dbReference>
<evidence type="ECO:0000259" key="12">
    <source>
        <dbReference type="SMART" id="SM00298"/>
    </source>
</evidence>
<dbReference type="GO" id="GO:0005634">
    <property type="term" value="C:nucleus"/>
    <property type="evidence" value="ECO:0007669"/>
    <property type="project" value="UniProtKB-SubCell"/>
</dbReference>
<dbReference type="InterPro" id="IPR053820">
    <property type="entry name" value="MSL3_chromo-like"/>
</dbReference>
<dbReference type="Pfam" id="PF22732">
    <property type="entry name" value="MSL3_chromo-like"/>
    <property type="match status" value="1"/>
</dbReference>
<dbReference type="Gene3D" id="1.10.274.30">
    <property type="entry name" value="MRG domain"/>
    <property type="match status" value="1"/>
</dbReference>
<keyword evidence="8" id="KW-0234">DNA repair</keyword>
<dbReference type="OMA" id="GLQTYFD"/>
<dbReference type="HOGENOM" id="CLU_039566_4_0_1"/>
<keyword evidence="4" id="KW-0007">Acetylation</keyword>
<dbReference type="InterPro" id="IPR016197">
    <property type="entry name" value="Chromo-like_dom_sf"/>
</dbReference>
<dbReference type="InterPro" id="IPR008676">
    <property type="entry name" value="MRG"/>
</dbReference>
<reference evidence="14" key="3">
    <citation type="submission" date="2015-06" db="UniProtKB">
        <authorList>
            <consortium name="EnsemblMetazoa"/>
        </authorList>
    </citation>
    <scope>IDENTIFICATION</scope>
</reference>
<accession>T1G9U3</accession>
<keyword evidence="2" id="KW-0227">DNA damage</keyword>
<keyword evidence="6" id="KW-0804">Transcription</keyword>
<keyword evidence="7" id="KW-0233">DNA recombination</keyword>
<dbReference type="PROSITE" id="PS51640">
    <property type="entry name" value="MRG"/>
    <property type="match status" value="1"/>
</dbReference>
<dbReference type="PANTHER" id="PTHR10880:SF48">
    <property type="entry name" value="MORTALITY FACTOR 4 LIKE 2"/>
    <property type="match status" value="1"/>
</dbReference>
<dbReference type="KEGG" id="hro:HELRODRAFT_99671"/>
<dbReference type="SUPFAM" id="SSF54160">
    <property type="entry name" value="Chromo domain-like"/>
    <property type="match status" value="1"/>
</dbReference>
<gene>
    <name evidence="14" type="primary">20217839</name>
    <name evidence="13" type="ORF">HELRODRAFT_99671</name>
</gene>
<dbReference type="FunCoup" id="T1G9U3">
    <property type="interactions" value="1360"/>
</dbReference>
<dbReference type="EMBL" id="AMQM01004256">
    <property type="status" value="NOT_ANNOTATED_CDS"/>
    <property type="molecule type" value="Genomic_DNA"/>
</dbReference>
<feature type="compositionally biased region" description="Polar residues" evidence="11">
    <location>
        <begin position="192"/>
        <end position="202"/>
    </location>
</feature>
<comment type="subcellular location">
    <subcellularLocation>
        <location evidence="1">Nucleus</location>
    </subcellularLocation>
</comment>
<dbReference type="InterPro" id="IPR000953">
    <property type="entry name" value="Chromo/chromo_shadow_dom"/>
</dbReference>
<evidence type="ECO:0000256" key="9">
    <source>
        <dbReference type="ARBA" id="ARBA00023242"/>
    </source>
</evidence>
<dbReference type="EMBL" id="KB096502">
    <property type="protein sequence ID" value="ESO04176.1"/>
    <property type="molecule type" value="Genomic_DNA"/>
</dbReference>
<dbReference type="FunFam" id="2.30.30.140:FF:000024">
    <property type="entry name" value="Mortality factor 4-like protein 1"/>
    <property type="match status" value="1"/>
</dbReference>
<protein>
    <recommendedName>
        <fullName evidence="10">Mortality factor 4-like protein 1</fullName>
    </recommendedName>
</protein>
<dbReference type="AlphaFoldDB" id="T1G9U3"/>
<sequence length="396" mass="45099">MPSKFKFQEGEQILCFHGPLLYEAKCLKCELKDKAVKYLVHYNGWSKNWDEWVPESRVLKFNEAGQQKQRELQKAHSVKTKPGKSSNKESANKDKESTEKHKQSAASTSSSSTSAAARQGQKDKRSVDKPQQQQQQQHSSSLSSVTSSVTTAHQQQQQQQSDSKADDAYSNASTDTAEKIDGSTKKKRQRPNDSMHTLSAPTDSLKKKKGKVESSPAVEMEESYLAKMDIEVKIPLELKAWLVDDWDLVNRQKQIVRLPCTPNVDTILDDYLEFKINNSKNVSKDALEEVCLGLKDYFNAMLGNQLLYRLERPQYADILNKHPDTPMCKLYGVHHLLRLFVKLGGVLAYTSLDRKCLQVLMSHFQDFLQYILSNSSSLMTTENYVVNPPEFMRKIL</sequence>
<proteinExistence type="predicted"/>
<dbReference type="SMART" id="SM00298">
    <property type="entry name" value="CHROMO"/>
    <property type="match status" value="1"/>
</dbReference>
<dbReference type="GO" id="GO:0006325">
    <property type="term" value="P:chromatin organization"/>
    <property type="evidence" value="ECO:0007669"/>
    <property type="project" value="UniProtKB-KW"/>
</dbReference>
<dbReference type="Gene3D" id="2.30.30.140">
    <property type="match status" value="1"/>
</dbReference>
<dbReference type="EnsemblMetazoa" id="HelroT99671">
    <property type="protein sequence ID" value="HelroP99671"/>
    <property type="gene ID" value="HelroG99671"/>
</dbReference>
<feature type="domain" description="Chromo" evidence="12">
    <location>
        <begin position="6"/>
        <end position="77"/>
    </location>
</feature>
<dbReference type="eggNOG" id="KOG3001">
    <property type="taxonomic scope" value="Eukaryota"/>
</dbReference>
<dbReference type="CDD" id="cd18983">
    <property type="entry name" value="CBD_MSL3_like"/>
    <property type="match status" value="1"/>
</dbReference>
<dbReference type="GO" id="GO:0006281">
    <property type="term" value="P:DNA repair"/>
    <property type="evidence" value="ECO:0007669"/>
    <property type="project" value="UniProtKB-KW"/>
</dbReference>
<dbReference type="InterPro" id="IPR026541">
    <property type="entry name" value="MRG_dom"/>
</dbReference>
<keyword evidence="5" id="KW-0805">Transcription regulation</keyword>
<feature type="compositionally biased region" description="Low complexity" evidence="11">
    <location>
        <begin position="131"/>
        <end position="161"/>
    </location>
</feature>
<dbReference type="GO" id="GO:0006310">
    <property type="term" value="P:DNA recombination"/>
    <property type="evidence" value="ECO:0007669"/>
    <property type="project" value="UniProtKB-KW"/>
</dbReference>
<evidence type="ECO:0000256" key="7">
    <source>
        <dbReference type="ARBA" id="ARBA00023172"/>
    </source>
</evidence>
<dbReference type="OrthoDB" id="124855at2759"/>
<dbReference type="PANTHER" id="PTHR10880">
    <property type="entry name" value="MORTALITY FACTOR 4-LIKE PROTEIN"/>
    <property type="match status" value="1"/>
</dbReference>
<evidence type="ECO:0000256" key="3">
    <source>
        <dbReference type="ARBA" id="ARBA00022853"/>
    </source>
</evidence>
<evidence type="ECO:0000256" key="4">
    <source>
        <dbReference type="ARBA" id="ARBA00022990"/>
    </source>
</evidence>
<evidence type="ECO:0000256" key="1">
    <source>
        <dbReference type="ARBA" id="ARBA00004123"/>
    </source>
</evidence>
<reference evidence="13 15" key="2">
    <citation type="journal article" date="2013" name="Nature">
        <title>Insights into bilaterian evolution from three spiralian genomes.</title>
        <authorList>
            <person name="Simakov O."/>
            <person name="Marletaz F."/>
            <person name="Cho S.J."/>
            <person name="Edsinger-Gonzales E."/>
            <person name="Havlak P."/>
            <person name="Hellsten U."/>
            <person name="Kuo D.H."/>
            <person name="Larsson T."/>
            <person name="Lv J."/>
            <person name="Arendt D."/>
            <person name="Savage R."/>
            <person name="Osoegawa K."/>
            <person name="de Jong P."/>
            <person name="Grimwood J."/>
            <person name="Chapman J.A."/>
            <person name="Shapiro H."/>
            <person name="Aerts A."/>
            <person name="Otillar R.P."/>
            <person name="Terry A.Y."/>
            <person name="Boore J.L."/>
            <person name="Grigoriev I.V."/>
            <person name="Lindberg D.R."/>
            <person name="Seaver E.C."/>
            <person name="Weisblat D.A."/>
            <person name="Putnam N.H."/>
            <person name="Rokhsar D.S."/>
        </authorList>
    </citation>
    <scope>NUCLEOTIDE SEQUENCE</scope>
</reference>
<evidence type="ECO:0000313" key="14">
    <source>
        <dbReference type="EnsemblMetazoa" id="HelroP99671"/>
    </source>
</evidence>
<organism evidence="14 15">
    <name type="scientific">Helobdella robusta</name>
    <name type="common">Californian leech</name>
    <dbReference type="NCBI Taxonomy" id="6412"/>
    <lineage>
        <taxon>Eukaryota</taxon>
        <taxon>Metazoa</taxon>
        <taxon>Spiralia</taxon>
        <taxon>Lophotrochozoa</taxon>
        <taxon>Annelida</taxon>
        <taxon>Clitellata</taxon>
        <taxon>Hirudinea</taxon>
        <taxon>Rhynchobdellida</taxon>
        <taxon>Glossiphoniidae</taxon>
        <taxon>Helobdella</taxon>
    </lineage>
</organism>
<name>T1G9U3_HELRO</name>
<feature type="compositionally biased region" description="Basic and acidic residues" evidence="11">
    <location>
        <begin position="86"/>
        <end position="102"/>
    </location>
</feature>
<dbReference type="GeneID" id="20217839"/>
<evidence type="ECO:0000313" key="15">
    <source>
        <dbReference type="Proteomes" id="UP000015101"/>
    </source>
</evidence>
<feature type="region of interest" description="Disordered" evidence="11">
    <location>
        <begin position="65"/>
        <end position="218"/>
    </location>
</feature>
<dbReference type="Pfam" id="PF05712">
    <property type="entry name" value="MRG"/>
    <property type="match status" value="1"/>
</dbReference>
<dbReference type="InParanoid" id="T1G9U3"/>
<dbReference type="Proteomes" id="UP000015101">
    <property type="component" value="Unassembled WGS sequence"/>
</dbReference>